<dbReference type="RefSeq" id="WP_184231140.1">
    <property type="nucleotide sequence ID" value="NZ_JACHEC010000008.1"/>
</dbReference>
<name>A0A7J9S8Q7_METMI</name>
<gene>
    <name evidence="1" type="ORF">HNP92_002015</name>
</gene>
<accession>A0A7J9S8Q7</accession>
<sequence length="121" mass="14531">MGTIEKLNEIKYVLNQMRNMIRYMHLGEIPEFEDATDFWSELEITKADVYGILMNYDDISQLTKTKEYIWFLTSVRSKHLKNLAEKINLEDYPQMHLNYLFISHAIRLLEGYYKLITTEIE</sequence>
<evidence type="ECO:0000313" key="1">
    <source>
        <dbReference type="EMBL" id="MBB6402690.1"/>
    </source>
</evidence>
<dbReference type="EMBL" id="JACHEC010000008">
    <property type="protein sequence ID" value="MBB6402690.1"/>
    <property type="molecule type" value="Genomic_DNA"/>
</dbReference>
<protein>
    <submittedName>
        <fullName evidence="1">Uncharacterized protein</fullName>
    </submittedName>
</protein>
<dbReference type="AlphaFoldDB" id="A0A7J9S8Q7"/>
<proteinExistence type="predicted"/>
<dbReference type="Proteomes" id="UP000536195">
    <property type="component" value="Unassembled WGS sequence"/>
</dbReference>
<organism evidence="1 2">
    <name type="scientific">Methanococcus maripaludis</name>
    <name type="common">Methanococcus deltae</name>
    <dbReference type="NCBI Taxonomy" id="39152"/>
    <lineage>
        <taxon>Archaea</taxon>
        <taxon>Methanobacteriati</taxon>
        <taxon>Methanobacteriota</taxon>
        <taxon>Methanomada group</taxon>
        <taxon>Methanococci</taxon>
        <taxon>Methanococcales</taxon>
        <taxon>Methanococcaceae</taxon>
        <taxon>Methanococcus</taxon>
    </lineage>
</organism>
<comment type="caution">
    <text evidence="1">The sequence shown here is derived from an EMBL/GenBank/DDBJ whole genome shotgun (WGS) entry which is preliminary data.</text>
</comment>
<evidence type="ECO:0000313" key="2">
    <source>
        <dbReference type="Proteomes" id="UP000536195"/>
    </source>
</evidence>
<reference evidence="1 2" key="1">
    <citation type="submission" date="2020-08" db="EMBL/GenBank/DDBJ databases">
        <title>Genomic Encyclopedia of Type Strains, Phase IV (KMG-V): Genome sequencing to study the core and pangenomes of soil and plant-associated prokaryotes.</title>
        <authorList>
            <person name="Whitman W."/>
        </authorList>
    </citation>
    <scope>NUCLEOTIDE SEQUENCE [LARGE SCALE GENOMIC DNA]</scope>
    <source>
        <strain evidence="1 2">C11</strain>
    </source>
</reference>